<dbReference type="Proteomes" id="UP001245285">
    <property type="component" value="Unassembled WGS sequence"/>
</dbReference>
<dbReference type="EC" id="5.3.1.24" evidence="3 9"/>
<dbReference type="Gene3D" id="3.20.20.70">
    <property type="entry name" value="Aldolase class I"/>
    <property type="match status" value="1"/>
</dbReference>
<dbReference type="CDD" id="cd00405">
    <property type="entry name" value="PRAI"/>
    <property type="match status" value="1"/>
</dbReference>
<dbReference type="InterPro" id="IPR044643">
    <property type="entry name" value="TrpF_fam"/>
</dbReference>
<keyword evidence="6 9" id="KW-0822">Tryptophan biosynthesis</keyword>
<evidence type="ECO:0000256" key="2">
    <source>
        <dbReference type="ARBA" id="ARBA00004664"/>
    </source>
</evidence>
<dbReference type="InterPro" id="IPR001240">
    <property type="entry name" value="PRAI_dom"/>
</dbReference>
<evidence type="ECO:0000313" key="12">
    <source>
        <dbReference type="Proteomes" id="UP001245285"/>
    </source>
</evidence>
<evidence type="ECO:0000256" key="5">
    <source>
        <dbReference type="ARBA" id="ARBA00022605"/>
    </source>
</evidence>
<dbReference type="InterPro" id="IPR011060">
    <property type="entry name" value="RibuloseP-bd_barrel"/>
</dbReference>
<evidence type="ECO:0000256" key="8">
    <source>
        <dbReference type="ARBA" id="ARBA00023235"/>
    </source>
</evidence>
<dbReference type="HAMAP" id="MF_00135">
    <property type="entry name" value="PRAI"/>
    <property type="match status" value="1"/>
</dbReference>
<gene>
    <name evidence="9" type="primary">trpF</name>
    <name evidence="11" type="ORF">RM545_05270</name>
</gene>
<comment type="pathway">
    <text evidence="2 9">Amino-acid biosynthesis; L-tryptophan biosynthesis; L-tryptophan from chorismate: step 3/5.</text>
</comment>
<dbReference type="EMBL" id="JAVRHO010000006">
    <property type="protein sequence ID" value="MDT0646092.1"/>
    <property type="molecule type" value="Genomic_DNA"/>
</dbReference>
<evidence type="ECO:0000256" key="9">
    <source>
        <dbReference type="HAMAP-Rule" id="MF_00135"/>
    </source>
</evidence>
<comment type="similarity">
    <text evidence="9">Belongs to the TrpF family.</text>
</comment>
<organism evidence="11 12">
    <name type="scientific">Autumnicola lenta</name>
    <dbReference type="NCBI Taxonomy" id="3075593"/>
    <lineage>
        <taxon>Bacteria</taxon>
        <taxon>Pseudomonadati</taxon>
        <taxon>Bacteroidota</taxon>
        <taxon>Flavobacteriia</taxon>
        <taxon>Flavobacteriales</taxon>
        <taxon>Flavobacteriaceae</taxon>
        <taxon>Autumnicola</taxon>
    </lineage>
</organism>
<sequence length="208" mass="23978">MKQPENVREIALLQPDYMGLIFYEQSPRFVASEVPEISSAIKKTGVFVDASLDFILKKVQSYKLKAIQLHGQETAEFCRKLWDNLKDDNVEVIKVFSVKGGFDFSKLKEYEEVVDFFLFDTKGKNKGGNGVTFDWEVLKNYPSSTPFFLSGGIGLEEIEEINELMTWFQKNGKENLLYAIDVNSRFEDEPGLKNVEKLQLFKDRFSNK</sequence>
<dbReference type="Pfam" id="PF00697">
    <property type="entry name" value="PRAI"/>
    <property type="match status" value="1"/>
</dbReference>
<comment type="caution">
    <text evidence="11">The sequence shown here is derived from an EMBL/GenBank/DDBJ whole genome shotgun (WGS) entry which is preliminary data.</text>
</comment>
<keyword evidence="7 9" id="KW-0057">Aromatic amino acid biosynthesis</keyword>
<name>A0ABU3CIN8_9FLAO</name>
<reference evidence="11 12" key="1">
    <citation type="submission" date="2023-09" db="EMBL/GenBank/DDBJ databases">
        <authorList>
            <person name="Rey-Velasco X."/>
        </authorList>
    </citation>
    <scope>NUCLEOTIDE SEQUENCE [LARGE SCALE GENOMIC DNA]</scope>
    <source>
        <strain evidence="11 12">F260</strain>
    </source>
</reference>
<feature type="domain" description="N-(5'phosphoribosyl) anthranilate isomerase (PRAI)" evidence="10">
    <location>
        <begin position="3"/>
        <end position="201"/>
    </location>
</feature>
<evidence type="ECO:0000256" key="4">
    <source>
        <dbReference type="ARBA" id="ARBA00022272"/>
    </source>
</evidence>
<keyword evidence="12" id="KW-1185">Reference proteome</keyword>
<dbReference type="GO" id="GO:0016853">
    <property type="term" value="F:isomerase activity"/>
    <property type="evidence" value="ECO:0007669"/>
    <property type="project" value="UniProtKB-KW"/>
</dbReference>
<comment type="catalytic activity">
    <reaction evidence="1 9">
        <text>N-(5-phospho-beta-D-ribosyl)anthranilate = 1-(2-carboxyphenylamino)-1-deoxy-D-ribulose 5-phosphate</text>
        <dbReference type="Rhea" id="RHEA:21540"/>
        <dbReference type="ChEBI" id="CHEBI:18277"/>
        <dbReference type="ChEBI" id="CHEBI:58613"/>
        <dbReference type="EC" id="5.3.1.24"/>
    </reaction>
</comment>
<proteinExistence type="inferred from homology"/>
<keyword evidence="5 9" id="KW-0028">Amino-acid biosynthesis</keyword>
<evidence type="ECO:0000256" key="1">
    <source>
        <dbReference type="ARBA" id="ARBA00001164"/>
    </source>
</evidence>
<evidence type="ECO:0000259" key="10">
    <source>
        <dbReference type="Pfam" id="PF00697"/>
    </source>
</evidence>
<protein>
    <recommendedName>
        <fullName evidence="4 9">N-(5'-phosphoribosyl)anthranilate isomerase</fullName>
        <shortName evidence="9">PRAI</shortName>
        <ecNumber evidence="3 9">5.3.1.24</ecNumber>
    </recommendedName>
</protein>
<dbReference type="RefSeq" id="WP_311494275.1">
    <property type="nucleotide sequence ID" value="NZ_JAVRHO010000006.1"/>
</dbReference>
<evidence type="ECO:0000256" key="7">
    <source>
        <dbReference type="ARBA" id="ARBA00023141"/>
    </source>
</evidence>
<keyword evidence="8 9" id="KW-0413">Isomerase</keyword>
<evidence type="ECO:0000256" key="6">
    <source>
        <dbReference type="ARBA" id="ARBA00022822"/>
    </source>
</evidence>
<dbReference type="PANTHER" id="PTHR42894:SF1">
    <property type="entry name" value="N-(5'-PHOSPHORIBOSYL)ANTHRANILATE ISOMERASE"/>
    <property type="match status" value="1"/>
</dbReference>
<evidence type="ECO:0000313" key="11">
    <source>
        <dbReference type="EMBL" id="MDT0646092.1"/>
    </source>
</evidence>
<evidence type="ECO:0000256" key="3">
    <source>
        <dbReference type="ARBA" id="ARBA00012572"/>
    </source>
</evidence>
<dbReference type="InterPro" id="IPR013785">
    <property type="entry name" value="Aldolase_TIM"/>
</dbReference>
<accession>A0ABU3CIN8</accession>
<dbReference type="SUPFAM" id="SSF51366">
    <property type="entry name" value="Ribulose-phoshate binding barrel"/>
    <property type="match status" value="1"/>
</dbReference>
<dbReference type="PANTHER" id="PTHR42894">
    <property type="entry name" value="N-(5'-PHOSPHORIBOSYL)ANTHRANILATE ISOMERASE"/>
    <property type="match status" value="1"/>
</dbReference>